<organism evidence="1 2">
    <name type="scientific">Araneus ventricosus</name>
    <name type="common">Orbweaver spider</name>
    <name type="synonym">Epeira ventricosa</name>
    <dbReference type="NCBI Taxonomy" id="182803"/>
    <lineage>
        <taxon>Eukaryota</taxon>
        <taxon>Metazoa</taxon>
        <taxon>Ecdysozoa</taxon>
        <taxon>Arthropoda</taxon>
        <taxon>Chelicerata</taxon>
        <taxon>Arachnida</taxon>
        <taxon>Araneae</taxon>
        <taxon>Araneomorphae</taxon>
        <taxon>Entelegynae</taxon>
        <taxon>Araneoidea</taxon>
        <taxon>Araneidae</taxon>
        <taxon>Araneus</taxon>
    </lineage>
</organism>
<evidence type="ECO:0000313" key="2">
    <source>
        <dbReference type="Proteomes" id="UP000499080"/>
    </source>
</evidence>
<dbReference type="AlphaFoldDB" id="A0A4Y2EMD1"/>
<reference evidence="1 2" key="1">
    <citation type="journal article" date="2019" name="Sci. Rep.">
        <title>Orb-weaving spider Araneus ventricosus genome elucidates the spidroin gene catalogue.</title>
        <authorList>
            <person name="Kono N."/>
            <person name="Nakamura H."/>
            <person name="Ohtoshi R."/>
            <person name="Moran D.A.P."/>
            <person name="Shinohara A."/>
            <person name="Yoshida Y."/>
            <person name="Fujiwara M."/>
            <person name="Mori M."/>
            <person name="Tomita M."/>
            <person name="Arakawa K."/>
        </authorList>
    </citation>
    <scope>NUCLEOTIDE SEQUENCE [LARGE SCALE GENOMIC DNA]</scope>
</reference>
<dbReference type="EMBL" id="BGPR01000626">
    <property type="protein sequence ID" value="GBM29075.1"/>
    <property type="molecule type" value="Genomic_DNA"/>
</dbReference>
<keyword evidence="2" id="KW-1185">Reference proteome</keyword>
<gene>
    <name evidence="1" type="ORF">AVEN_233246_1</name>
</gene>
<comment type="caution">
    <text evidence="1">The sequence shown here is derived from an EMBL/GenBank/DDBJ whole genome shotgun (WGS) entry which is preliminary data.</text>
</comment>
<name>A0A4Y2EMD1_ARAVE</name>
<accession>A0A4Y2EMD1</accession>
<evidence type="ECO:0000313" key="1">
    <source>
        <dbReference type="EMBL" id="GBM29075.1"/>
    </source>
</evidence>
<protein>
    <submittedName>
        <fullName evidence="1">Uncharacterized protein</fullName>
    </submittedName>
</protein>
<proteinExistence type="predicted"/>
<dbReference type="Proteomes" id="UP000499080">
    <property type="component" value="Unassembled WGS sequence"/>
</dbReference>
<sequence>MILLEELTTCTNPTGRHLKYTDMSCCRISKQELVSPVVIVMVGLWVPAPVIVRTSFGRGRAVARRWAASTPVSVLKLSYRPLSFRMLDAKAERSDQVLSGYHLHEES</sequence>